<reference evidence="3 4" key="1">
    <citation type="submission" date="2020-01" db="EMBL/GenBank/DDBJ databases">
        <authorList>
            <consortium name="DOE Joint Genome Institute"/>
            <person name="Haridas S."/>
            <person name="Albert R."/>
            <person name="Binder M."/>
            <person name="Bloem J."/>
            <person name="Labutti K."/>
            <person name="Salamov A."/>
            <person name="Andreopoulos B."/>
            <person name="Baker S.E."/>
            <person name="Barry K."/>
            <person name="Bills G."/>
            <person name="Bluhm B.H."/>
            <person name="Cannon C."/>
            <person name="Castanera R."/>
            <person name="Culley D.E."/>
            <person name="Daum C."/>
            <person name="Ezra D."/>
            <person name="Gonzalez J.B."/>
            <person name="Henrissat B."/>
            <person name="Kuo A."/>
            <person name="Liang C."/>
            <person name="Lipzen A."/>
            <person name="Lutzoni F."/>
            <person name="Magnuson J."/>
            <person name="Mondo S."/>
            <person name="Nolan M."/>
            <person name="Ohm R."/>
            <person name="Pangilinan J."/>
            <person name="Park H.-J.H."/>
            <person name="Ramirez L."/>
            <person name="Alfaro M."/>
            <person name="Sun H."/>
            <person name="Tritt A."/>
            <person name="Yoshinaga Y."/>
            <person name="Zwiers L.-H.L."/>
            <person name="Turgeon B.G."/>
            <person name="Goodwin S.B."/>
            <person name="Spatafora J.W."/>
            <person name="Crous P.W."/>
            <person name="Grigoriev I.V."/>
        </authorList>
    </citation>
    <scope>NUCLEOTIDE SEQUENCE [LARGE SCALE GENOMIC DNA]</scope>
    <source>
        <strain evidence="3 4">CBS 611.86</strain>
    </source>
</reference>
<evidence type="ECO:0000259" key="2">
    <source>
        <dbReference type="Pfam" id="PF01636"/>
    </source>
</evidence>
<dbReference type="Proteomes" id="UP000481861">
    <property type="component" value="Unassembled WGS sequence"/>
</dbReference>
<sequence length="470" mass="51790">MSPIAPDPKPPELDHQNNHRAETSHAFPPPAPEQRLDSGAASDDSDAQSCTSASTDSTTQYDQEPWPTFQPKVDQLAAQLVPGTLSSAIHVERMQGGGYNRIVGLSITSPPKAPRRWTLPWFRRLLGCTPSPPASPPDITQYILRIPRWNDSIASAAATLAFVGTQLSVPIPRVVASSDSVENALGMRYMLQPRLPGQRLDGAWPALNFAQKKCLAKQLAELSRNLYGLTHTSCCVLGAAQGKGTSVDTVEFLTLRIPPDDTHIDPLRQIPSSLPATPQTTLEFIQQTCTRWDVYERTSCHRLTTPWPRLAALASALHARGLLPSPSTFHFTHLDLFPRNILIVTPSPDTVVISGVLDWDDALFAPGWAACRMPVWLWTDDNADEVDEEQGLRAPETEEGRVLRRVFEEGVGDEFVGYACGRVYVLLRKVFLWMRIGLSQQHLRREFGAVLAELEGLVGEKGGEEETGNE</sequence>
<feature type="compositionally biased region" description="Basic and acidic residues" evidence="1">
    <location>
        <begin position="9"/>
        <end position="23"/>
    </location>
</feature>
<feature type="compositionally biased region" description="Low complexity" evidence="1">
    <location>
        <begin position="37"/>
        <end position="59"/>
    </location>
</feature>
<keyword evidence="4" id="KW-1185">Reference proteome</keyword>
<gene>
    <name evidence="3" type="ORF">BDV95DRAFT_603491</name>
</gene>
<proteinExistence type="predicted"/>
<dbReference type="PANTHER" id="PTHR21310">
    <property type="entry name" value="AMINOGLYCOSIDE PHOSPHOTRANSFERASE-RELATED-RELATED"/>
    <property type="match status" value="1"/>
</dbReference>
<evidence type="ECO:0000313" key="3">
    <source>
        <dbReference type="EMBL" id="KAF2874690.1"/>
    </source>
</evidence>
<dbReference type="AlphaFoldDB" id="A0A7C8II10"/>
<protein>
    <recommendedName>
        <fullName evidence="2">Aminoglycoside phosphotransferase domain-containing protein</fullName>
    </recommendedName>
</protein>
<dbReference type="Pfam" id="PF01636">
    <property type="entry name" value="APH"/>
    <property type="match status" value="1"/>
</dbReference>
<comment type="caution">
    <text evidence="3">The sequence shown here is derived from an EMBL/GenBank/DDBJ whole genome shotgun (WGS) entry which is preliminary data.</text>
</comment>
<accession>A0A7C8II10</accession>
<dbReference type="EMBL" id="JAADJZ010000005">
    <property type="protein sequence ID" value="KAF2874690.1"/>
    <property type="molecule type" value="Genomic_DNA"/>
</dbReference>
<feature type="domain" description="Aminoglycoside phosphotransferase" evidence="2">
    <location>
        <begin position="141"/>
        <end position="366"/>
    </location>
</feature>
<name>A0A7C8II10_9PLEO</name>
<evidence type="ECO:0000313" key="4">
    <source>
        <dbReference type="Proteomes" id="UP000481861"/>
    </source>
</evidence>
<organism evidence="3 4">
    <name type="scientific">Massariosphaeria phaeospora</name>
    <dbReference type="NCBI Taxonomy" id="100035"/>
    <lineage>
        <taxon>Eukaryota</taxon>
        <taxon>Fungi</taxon>
        <taxon>Dikarya</taxon>
        <taxon>Ascomycota</taxon>
        <taxon>Pezizomycotina</taxon>
        <taxon>Dothideomycetes</taxon>
        <taxon>Pleosporomycetidae</taxon>
        <taxon>Pleosporales</taxon>
        <taxon>Pleosporales incertae sedis</taxon>
        <taxon>Massariosphaeria</taxon>
    </lineage>
</organism>
<feature type="region of interest" description="Disordered" evidence="1">
    <location>
        <begin position="1"/>
        <end position="67"/>
    </location>
</feature>
<dbReference type="InterPro" id="IPR011009">
    <property type="entry name" value="Kinase-like_dom_sf"/>
</dbReference>
<dbReference type="PANTHER" id="PTHR21310:SF56">
    <property type="entry name" value="AMINOGLYCOSIDE PHOSPHOTRANSFERASE DOMAIN-CONTAINING PROTEIN"/>
    <property type="match status" value="1"/>
</dbReference>
<dbReference type="OrthoDB" id="10003767at2759"/>
<evidence type="ECO:0000256" key="1">
    <source>
        <dbReference type="SAM" id="MobiDB-lite"/>
    </source>
</evidence>
<dbReference type="InterPro" id="IPR051678">
    <property type="entry name" value="AGP_Transferase"/>
</dbReference>
<dbReference type="InterPro" id="IPR002575">
    <property type="entry name" value="Aminoglycoside_PTrfase"/>
</dbReference>
<dbReference type="SUPFAM" id="SSF56112">
    <property type="entry name" value="Protein kinase-like (PK-like)"/>
    <property type="match status" value="1"/>
</dbReference>